<evidence type="ECO:0000313" key="1">
    <source>
        <dbReference type="EMBL" id="OJZ88825.1"/>
    </source>
</evidence>
<dbReference type="AlphaFoldDB" id="A0A1M3TPZ4"/>
<gene>
    <name evidence="1" type="ORF">ASPFODRAFT_44597</name>
</gene>
<dbReference type="Proteomes" id="UP000184063">
    <property type="component" value="Unassembled WGS sequence"/>
</dbReference>
<dbReference type="EMBL" id="KV878239">
    <property type="protein sequence ID" value="OJZ88825.1"/>
    <property type="molecule type" value="Genomic_DNA"/>
</dbReference>
<accession>A0A1M3TPZ4</accession>
<proteinExistence type="predicted"/>
<sequence>RDSTKPSTRPGLKFRSSKEDYGHKIMQGRYGFCRRHFKNSTTYDNYVDFSPTPWPELGVWSRVSGTDL</sequence>
<reference evidence="2" key="1">
    <citation type="journal article" date="2017" name="Genome Biol.">
        <title>Comparative genomics reveals high biological diversity and specific adaptations in the industrially and medically important fungal genus Aspergillus.</title>
        <authorList>
            <person name="de Vries R.P."/>
            <person name="Riley R."/>
            <person name="Wiebenga A."/>
            <person name="Aguilar-Osorio G."/>
            <person name="Amillis S."/>
            <person name="Uchima C.A."/>
            <person name="Anderluh G."/>
            <person name="Asadollahi M."/>
            <person name="Askin M."/>
            <person name="Barry K."/>
            <person name="Battaglia E."/>
            <person name="Bayram O."/>
            <person name="Benocci T."/>
            <person name="Braus-Stromeyer S.A."/>
            <person name="Caldana C."/>
            <person name="Canovas D."/>
            <person name="Cerqueira G.C."/>
            <person name="Chen F."/>
            <person name="Chen W."/>
            <person name="Choi C."/>
            <person name="Clum A."/>
            <person name="Dos Santos R.A."/>
            <person name="Damasio A.R."/>
            <person name="Diallinas G."/>
            <person name="Emri T."/>
            <person name="Fekete E."/>
            <person name="Flipphi M."/>
            <person name="Freyberg S."/>
            <person name="Gallo A."/>
            <person name="Gournas C."/>
            <person name="Habgood R."/>
            <person name="Hainaut M."/>
            <person name="Harispe M.L."/>
            <person name="Henrissat B."/>
            <person name="Hilden K.S."/>
            <person name="Hope R."/>
            <person name="Hossain A."/>
            <person name="Karabika E."/>
            <person name="Karaffa L."/>
            <person name="Karanyi Z."/>
            <person name="Krasevec N."/>
            <person name="Kuo A."/>
            <person name="Kusch H."/>
            <person name="LaButti K."/>
            <person name="Lagendijk E.L."/>
            <person name="Lapidus A."/>
            <person name="Levasseur A."/>
            <person name="Lindquist E."/>
            <person name="Lipzen A."/>
            <person name="Logrieco A.F."/>
            <person name="MacCabe A."/>
            <person name="Maekelae M.R."/>
            <person name="Malavazi I."/>
            <person name="Melin P."/>
            <person name="Meyer V."/>
            <person name="Mielnichuk N."/>
            <person name="Miskei M."/>
            <person name="Molnar A.P."/>
            <person name="Mule G."/>
            <person name="Ngan C.Y."/>
            <person name="Orejas M."/>
            <person name="Orosz E."/>
            <person name="Ouedraogo J.P."/>
            <person name="Overkamp K.M."/>
            <person name="Park H.-S."/>
            <person name="Perrone G."/>
            <person name="Piumi F."/>
            <person name="Punt P.J."/>
            <person name="Ram A.F."/>
            <person name="Ramon A."/>
            <person name="Rauscher S."/>
            <person name="Record E."/>
            <person name="Riano-Pachon D.M."/>
            <person name="Robert V."/>
            <person name="Roehrig J."/>
            <person name="Ruller R."/>
            <person name="Salamov A."/>
            <person name="Salih N.S."/>
            <person name="Samson R.A."/>
            <person name="Sandor E."/>
            <person name="Sanguinetti M."/>
            <person name="Schuetze T."/>
            <person name="Sepcic K."/>
            <person name="Shelest E."/>
            <person name="Sherlock G."/>
            <person name="Sophianopoulou V."/>
            <person name="Squina F.M."/>
            <person name="Sun H."/>
            <person name="Susca A."/>
            <person name="Todd R.B."/>
            <person name="Tsang A."/>
            <person name="Unkles S.E."/>
            <person name="van de Wiele N."/>
            <person name="van Rossen-Uffink D."/>
            <person name="Oliveira J.V."/>
            <person name="Vesth T.C."/>
            <person name="Visser J."/>
            <person name="Yu J.-H."/>
            <person name="Zhou M."/>
            <person name="Andersen M.R."/>
            <person name="Archer D.B."/>
            <person name="Baker S.E."/>
            <person name="Benoit I."/>
            <person name="Brakhage A.A."/>
            <person name="Braus G.H."/>
            <person name="Fischer R."/>
            <person name="Frisvad J.C."/>
            <person name="Goldman G.H."/>
            <person name="Houbraken J."/>
            <person name="Oakley B."/>
            <person name="Pocsi I."/>
            <person name="Scazzocchio C."/>
            <person name="Seiboth B."/>
            <person name="vanKuyk P.A."/>
            <person name="Wortman J."/>
            <person name="Dyer P.S."/>
            <person name="Grigoriev I.V."/>
        </authorList>
    </citation>
    <scope>NUCLEOTIDE SEQUENCE [LARGE SCALE GENOMIC DNA]</scope>
    <source>
        <strain evidence="2">CBS 106.47</strain>
    </source>
</reference>
<protein>
    <submittedName>
        <fullName evidence="1">Uncharacterized protein</fullName>
    </submittedName>
</protein>
<evidence type="ECO:0000313" key="2">
    <source>
        <dbReference type="Proteomes" id="UP000184063"/>
    </source>
</evidence>
<name>A0A1M3TPZ4_ASPLC</name>
<organism evidence="1 2">
    <name type="scientific">Aspergillus luchuensis (strain CBS 106.47)</name>
    <dbReference type="NCBI Taxonomy" id="1137211"/>
    <lineage>
        <taxon>Eukaryota</taxon>
        <taxon>Fungi</taxon>
        <taxon>Dikarya</taxon>
        <taxon>Ascomycota</taxon>
        <taxon>Pezizomycotina</taxon>
        <taxon>Eurotiomycetes</taxon>
        <taxon>Eurotiomycetidae</taxon>
        <taxon>Eurotiales</taxon>
        <taxon>Aspergillaceae</taxon>
        <taxon>Aspergillus</taxon>
        <taxon>Aspergillus subgen. Circumdati</taxon>
    </lineage>
</organism>
<dbReference type="VEuPathDB" id="FungiDB:ASPFODRAFT_44597"/>
<feature type="non-terminal residue" evidence="1">
    <location>
        <position position="1"/>
    </location>
</feature>